<dbReference type="VEuPathDB" id="FungiDB:RhiirA1_461789"/>
<dbReference type="EMBL" id="LLXL01001112">
    <property type="protein sequence ID" value="PKK66306.1"/>
    <property type="molecule type" value="Genomic_DNA"/>
</dbReference>
<comment type="caution">
    <text evidence="2">The sequence shown here is derived from an EMBL/GenBank/DDBJ whole genome shotgun (WGS) entry which is preliminary data.</text>
</comment>
<reference evidence="2 3" key="1">
    <citation type="submission" date="2016-04" db="EMBL/GenBank/DDBJ databases">
        <title>Genome analyses suggest a sexual origin of heterokaryosis in a supposedly ancient asexual fungus.</title>
        <authorList>
            <person name="Ropars J."/>
            <person name="Sedzielewska K."/>
            <person name="Noel J."/>
            <person name="Charron P."/>
            <person name="Farinelli L."/>
            <person name="Marton T."/>
            <person name="Kruger M."/>
            <person name="Pelin A."/>
            <person name="Brachmann A."/>
            <person name="Corradi N."/>
        </authorList>
    </citation>
    <scope>NUCLEOTIDE SEQUENCE [LARGE SCALE GENOMIC DNA]</scope>
    <source>
        <strain evidence="2 3">C2</strain>
    </source>
</reference>
<evidence type="ECO:0000256" key="1">
    <source>
        <dbReference type="SAM" id="Coils"/>
    </source>
</evidence>
<protein>
    <submittedName>
        <fullName evidence="2">Uncharacterized protein</fullName>
    </submittedName>
</protein>
<dbReference type="Proteomes" id="UP000233469">
    <property type="component" value="Unassembled WGS sequence"/>
</dbReference>
<evidence type="ECO:0000313" key="3">
    <source>
        <dbReference type="Proteomes" id="UP000233469"/>
    </source>
</evidence>
<gene>
    <name evidence="2" type="ORF">RhiirC2_784962</name>
</gene>
<reference evidence="2 3" key="2">
    <citation type="submission" date="2017-10" db="EMBL/GenBank/DDBJ databases">
        <title>Extensive intraspecific genome diversity in a model arbuscular mycorrhizal fungus.</title>
        <authorList>
            <person name="Chen E.C.H."/>
            <person name="Morin E."/>
            <person name="Baudet D."/>
            <person name="Noel J."/>
            <person name="Ndikumana S."/>
            <person name="Charron P."/>
            <person name="St-Onge C."/>
            <person name="Giorgi J."/>
            <person name="Grigoriev I.V."/>
            <person name="Roux C."/>
            <person name="Martin F.M."/>
            <person name="Corradi N."/>
        </authorList>
    </citation>
    <scope>NUCLEOTIDE SEQUENCE [LARGE SCALE GENOMIC DNA]</scope>
    <source>
        <strain evidence="2 3">C2</strain>
    </source>
</reference>
<dbReference type="VEuPathDB" id="FungiDB:RhiirFUN_017871"/>
<dbReference type="VEuPathDB" id="FungiDB:RhiirA1_446691"/>
<dbReference type="VEuPathDB" id="FungiDB:RhiirFUN_017870"/>
<name>A0A2N1MXF6_9GLOM</name>
<accession>A0A2N1MXF6</accession>
<dbReference type="VEuPathDB" id="FungiDB:FUN_000475"/>
<sequence length="302" mass="34972">MKNVLISKGLEEEIRRIRSDIASEFGGINDPAIKALRWKANKPSNFAIKDNFKHITDSLGWYTDVPVTLKNKEDKMVTVQGVSNPNKNQFRIKLHGKAYIIPTFSKSPVVKNLPKKDQESLCKVPLDFQVSANSSNSEEDLKKSFSEHICQLEDEVRELKNQIIYKDISFSKVENEISTKLKEIQAFQLEIKELEMKYFLVQKDLSEMDSLRRELALSRQNVELKNVDLDLKEDELSKKKSELMRLKDELTLTQIELMDKKEKLMQMKDNLSSVQKTLSEKEILLQEANDHLAEHIHKIKIG</sequence>
<evidence type="ECO:0000313" key="2">
    <source>
        <dbReference type="EMBL" id="PKK66306.1"/>
    </source>
</evidence>
<organism evidence="2 3">
    <name type="scientific">Rhizophagus irregularis</name>
    <dbReference type="NCBI Taxonomy" id="588596"/>
    <lineage>
        <taxon>Eukaryota</taxon>
        <taxon>Fungi</taxon>
        <taxon>Fungi incertae sedis</taxon>
        <taxon>Mucoromycota</taxon>
        <taxon>Glomeromycotina</taxon>
        <taxon>Glomeromycetes</taxon>
        <taxon>Glomerales</taxon>
        <taxon>Glomeraceae</taxon>
        <taxon>Rhizophagus</taxon>
    </lineage>
</organism>
<dbReference type="AlphaFoldDB" id="A0A2N1MXF6"/>
<keyword evidence="1" id="KW-0175">Coiled coil</keyword>
<proteinExistence type="predicted"/>
<feature type="coiled-coil region" evidence="1">
    <location>
        <begin position="229"/>
        <end position="277"/>
    </location>
</feature>